<dbReference type="SUPFAM" id="SSF48726">
    <property type="entry name" value="Immunoglobulin"/>
    <property type="match status" value="2"/>
</dbReference>
<keyword evidence="6 10" id="KW-0472">Membrane</keyword>
<feature type="region of interest" description="Disordered" evidence="9">
    <location>
        <begin position="317"/>
        <end position="340"/>
    </location>
</feature>
<feature type="region of interest" description="Disordered" evidence="9">
    <location>
        <begin position="408"/>
        <end position="454"/>
    </location>
</feature>
<dbReference type="GO" id="GO:0016020">
    <property type="term" value="C:membrane"/>
    <property type="evidence" value="ECO:0007669"/>
    <property type="project" value="UniProtKB-SubCell"/>
</dbReference>
<feature type="signal peptide" evidence="11">
    <location>
        <begin position="1"/>
        <end position="17"/>
    </location>
</feature>
<dbReference type="Gene3D" id="2.60.40.10">
    <property type="entry name" value="Immunoglobulins"/>
    <property type="match status" value="2"/>
</dbReference>
<organism evidence="13">
    <name type="scientific">Xenopus tropicalis</name>
    <name type="common">Western clawed frog</name>
    <name type="synonym">Silurana tropicalis</name>
    <dbReference type="NCBI Taxonomy" id="8364"/>
    <lineage>
        <taxon>Eukaryota</taxon>
        <taxon>Metazoa</taxon>
        <taxon>Chordata</taxon>
        <taxon>Craniata</taxon>
        <taxon>Vertebrata</taxon>
        <taxon>Euteleostomi</taxon>
        <taxon>Amphibia</taxon>
        <taxon>Batrachia</taxon>
        <taxon>Anura</taxon>
        <taxon>Pipoidea</taxon>
        <taxon>Pipidae</taxon>
        <taxon>Xenopodinae</taxon>
        <taxon>Xenopus</taxon>
        <taxon>Silurana</taxon>
    </lineage>
</organism>
<dbReference type="InParanoid" id="A0A803JSH9"/>
<keyword evidence="2 10" id="KW-0812">Transmembrane</keyword>
<reference evidence="13" key="1">
    <citation type="journal article" date="2010" name="Science">
        <title>The genome of the Western clawed frog Xenopus tropicalis.</title>
        <authorList>
            <person name="Hellsten U."/>
            <person name="Harland R.M."/>
            <person name="Gilchrist M.J."/>
            <person name="Hendrix D."/>
            <person name="Jurka J."/>
            <person name="Kapitonov V."/>
            <person name="Ovcharenko I."/>
            <person name="Putnam N.H."/>
            <person name="Shu S."/>
            <person name="Taher L."/>
            <person name="Blitz I.L."/>
            <person name="Blumberg B."/>
            <person name="Dichmann D.S."/>
            <person name="Dubchak I."/>
            <person name="Amaya E."/>
            <person name="Detter J.C."/>
            <person name="Fletcher R."/>
            <person name="Gerhard D.S."/>
            <person name="Goodstein D."/>
            <person name="Graves T."/>
            <person name="Grigoriev I.V."/>
            <person name="Grimwood J."/>
            <person name="Kawashima T."/>
            <person name="Lindquist E."/>
            <person name="Lucas S.M."/>
            <person name="Mead P.E."/>
            <person name="Mitros T."/>
            <person name="Ogino H."/>
            <person name="Ohta Y."/>
            <person name="Poliakov A.V."/>
            <person name="Pollet N."/>
            <person name="Robert J."/>
            <person name="Salamov A."/>
            <person name="Sater A.K."/>
            <person name="Schmutz J."/>
            <person name="Terry A."/>
            <person name="Vize P.D."/>
            <person name="Warren W.C."/>
            <person name="Wells D."/>
            <person name="Wills A."/>
            <person name="Wilson R.K."/>
            <person name="Zimmerman L.B."/>
            <person name="Zorn A.M."/>
            <person name="Grainger R."/>
            <person name="Grammer T."/>
            <person name="Khokha M.K."/>
            <person name="Richardson P.M."/>
            <person name="Rokhsar D.S."/>
        </authorList>
    </citation>
    <scope>NUCLEOTIDE SEQUENCE [LARGE SCALE GENOMIC DNA]</scope>
    <source>
        <strain evidence="13">Nigerian</strain>
    </source>
</reference>
<gene>
    <name evidence="13" type="primary">crtam</name>
</gene>
<dbReference type="Pfam" id="PF08205">
    <property type="entry name" value="C2-set_2"/>
    <property type="match status" value="1"/>
</dbReference>
<dbReference type="FunCoup" id="A0A803JSH9">
    <property type="interactions" value="712"/>
</dbReference>
<proteinExistence type="predicted"/>
<name>A0A803JSH9_XENTR</name>
<dbReference type="InterPro" id="IPR053096">
    <property type="entry name" value="CRTAM"/>
</dbReference>
<dbReference type="AlphaFoldDB" id="A0A803JSH9"/>
<evidence type="ECO:0000259" key="12">
    <source>
        <dbReference type="PROSITE" id="PS50835"/>
    </source>
</evidence>
<evidence type="ECO:0000256" key="8">
    <source>
        <dbReference type="ARBA" id="ARBA00023319"/>
    </source>
</evidence>
<protein>
    <submittedName>
        <fullName evidence="13">Cytotoxic and regulatory T cell molecule</fullName>
    </submittedName>
</protein>
<reference evidence="13" key="2">
    <citation type="submission" date="2021-03" db="UniProtKB">
        <authorList>
            <consortium name="Ensembl"/>
        </authorList>
    </citation>
    <scope>IDENTIFICATION</scope>
</reference>
<dbReference type="Pfam" id="PF07686">
    <property type="entry name" value="V-set"/>
    <property type="match status" value="1"/>
</dbReference>
<evidence type="ECO:0000256" key="2">
    <source>
        <dbReference type="ARBA" id="ARBA00022692"/>
    </source>
</evidence>
<feature type="chain" id="PRO_5030816348" evidence="11">
    <location>
        <begin position="18"/>
        <end position="454"/>
    </location>
</feature>
<dbReference type="InterPro" id="IPR013783">
    <property type="entry name" value="Ig-like_fold"/>
</dbReference>
<dbReference type="Bgee" id="ENSXETG00000003896">
    <property type="expression patterns" value="Expressed in testis and 1 other cell type or tissue"/>
</dbReference>
<dbReference type="PANTHER" id="PTHR47118:SF1">
    <property type="entry name" value="CYTOTOXIC AND REGULATORY T-CELL MOLECULE"/>
    <property type="match status" value="1"/>
</dbReference>
<sequence length="454" mass="51171">MIVIGLLCTFLFFPLKAEFHTTHVYVEEGKAATLKCVFPGDDEYPLQWLTSRGFVAFFNDQKVLKDRRYELVSHSKDELIIRLSNITMQDEGIYTCLHYSSPVQNKTVSITVLAIPSKPVVDLYNIHGKSSENHIILNCSTSGSKPPPEMTWLIDDSMEVFGEYLTLNQLMFRKMSFSEQTLFSPLFFYLSSKGETKHRFEGNGKTCNTTSTLRIKAFKNSSTVKCILRHKALQDGNLTASFIFQNPPYTTEAEVPARNLITSQFPFHIRENESLSPFLNQNTSNASVETTSNFNETSHNTSITVATTTSLQFTDGNTAKHKKTGNYTTGDSASLSPFSEQNASNSYMETTISYNDATNQPFTSEFEVSARTSNIVLIWVAVTLMISFLMIIVHLFFLKLKKAHAEWKKENETSDQTLESTKSRSNNEDATNQQKNGHVGKQGSIIQYNKEPSV</sequence>
<dbReference type="InterPro" id="IPR003599">
    <property type="entry name" value="Ig_sub"/>
</dbReference>
<dbReference type="InterPro" id="IPR007110">
    <property type="entry name" value="Ig-like_dom"/>
</dbReference>
<evidence type="ECO:0000256" key="5">
    <source>
        <dbReference type="ARBA" id="ARBA00022989"/>
    </source>
</evidence>
<dbReference type="FunFam" id="2.60.40.10:FF:000013">
    <property type="entry name" value="cell adhesion molecule 1 isoform X1"/>
    <property type="match status" value="1"/>
</dbReference>
<accession>A0A803JSH9</accession>
<keyword evidence="4" id="KW-0677">Repeat</keyword>
<keyword evidence="5 10" id="KW-1133">Transmembrane helix</keyword>
<evidence type="ECO:0000256" key="1">
    <source>
        <dbReference type="ARBA" id="ARBA00004167"/>
    </source>
</evidence>
<dbReference type="InterPro" id="IPR013106">
    <property type="entry name" value="Ig_V-set"/>
</dbReference>
<keyword evidence="7" id="KW-1015">Disulfide bond</keyword>
<feature type="transmembrane region" description="Helical" evidence="10">
    <location>
        <begin position="376"/>
        <end position="398"/>
    </location>
</feature>
<keyword evidence="8" id="KW-0393">Immunoglobulin domain</keyword>
<evidence type="ECO:0000313" key="13">
    <source>
        <dbReference type="Ensembl" id="ENSXETP00000110957"/>
    </source>
</evidence>
<evidence type="ECO:0000256" key="11">
    <source>
        <dbReference type="SAM" id="SignalP"/>
    </source>
</evidence>
<evidence type="ECO:0000256" key="4">
    <source>
        <dbReference type="ARBA" id="ARBA00022737"/>
    </source>
</evidence>
<feature type="domain" description="Ig-like" evidence="12">
    <location>
        <begin position="14"/>
        <end position="109"/>
    </location>
</feature>
<dbReference type="PANTHER" id="PTHR47118">
    <property type="entry name" value="CYTOTOXIC AND REGULATORY T-CELL MOLECULE"/>
    <property type="match status" value="1"/>
</dbReference>
<dbReference type="Xenbase" id="XB-GENE-962112">
    <property type="gene designation" value="crtam"/>
</dbReference>
<dbReference type="InterPro" id="IPR013162">
    <property type="entry name" value="CD80_C2-set"/>
</dbReference>
<feature type="compositionally biased region" description="Polar residues" evidence="9">
    <location>
        <begin position="325"/>
        <end position="340"/>
    </location>
</feature>
<evidence type="ECO:0000256" key="9">
    <source>
        <dbReference type="SAM" id="MobiDB-lite"/>
    </source>
</evidence>
<evidence type="ECO:0000256" key="6">
    <source>
        <dbReference type="ARBA" id="ARBA00023136"/>
    </source>
</evidence>
<dbReference type="Ensembl" id="ENSXETT00000112857">
    <property type="protein sequence ID" value="ENSXETP00000110957"/>
    <property type="gene ID" value="ENSXETG00000003896"/>
</dbReference>
<evidence type="ECO:0000256" key="7">
    <source>
        <dbReference type="ARBA" id="ARBA00023157"/>
    </source>
</evidence>
<dbReference type="GeneTree" id="ENSGT00940000159804"/>
<dbReference type="SMART" id="SM00409">
    <property type="entry name" value="IG"/>
    <property type="match status" value="1"/>
</dbReference>
<feature type="domain" description="Ig-like" evidence="12">
    <location>
        <begin position="116"/>
        <end position="239"/>
    </location>
</feature>
<feature type="compositionally biased region" description="Polar residues" evidence="9">
    <location>
        <begin position="444"/>
        <end position="454"/>
    </location>
</feature>
<evidence type="ECO:0000256" key="3">
    <source>
        <dbReference type="ARBA" id="ARBA00022729"/>
    </source>
</evidence>
<evidence type="ECO:0000256" key="10">
    <source>
        <dbReference type="SAM" id="Phobius"/>
    </source>
</evidence>
<comment type="subcellular location">
    <subcellularLocation>
        <location evidence="1">Membrane</location>
        <topology evidence="1">Single-pass membrane protein</topology>
    </subcellularLocation>
</comment>
<keyword evidence="3 11" id="KW-0732">Signal</keyword>
<dbReference type="InterPro" id="IPR036179">
    <property type="entry name" value="Ig-like_dom_sf"/>
</dbReference>
<dbReference type="PROSITE" id="PS50835">
    <property type="entry name" value="IG_LIKE"/>
    <property type="match status" value="2"/>
</dbReference>